<accession>A0A7S0JC65</accession>
<dbReference type="InterPro" id="IPR006569">
    <property type="entry name" value="CID_dom"/>
</dbReference>
<proteinExistence type="predicted"/>
<dbReference type="Gene3D" id="1.25.40.90">
    <property type="match status" value="1"/>
</dbReference>
<dbReference type="SMART" id="SM00582">
    <property type="entry name" value="RPR"/>
    <property type="match status" value="1"/>
</dbReference>
<dbReference type="PROSITE" id="PS51391">
    <property type="entry name" value="CID"/>
    <property type="match status" value="1"/>
</dbReference>
<name>A0A7S0JC65_9EUKA</name>
<dbReference type="PANTHER" id="PTHR15921">
    <property type="entry name" value="PRE-MRNA CLEAVAGE COMPLEX II"/>
    <property type="match status" value="1"/>
</dbReference>
<gene>
    <name evidence="3" type="ORF">CLEP1334_LOCUS22593</name>
</gene>
<dbReference type="GO" id="GO:0003729">
    <property type="term" value="F:mRNA binding"/>
    <property type="evidence" value="ECO:0007669"/>
    <property type="project" value="InterPro"/>
</dbReference>
<evidence type="ECO:0000256" key="1">
    <source>
        <dbReference type="SAM" id="MobiDB-lite"/>
    </source>
</evidence>
<dbReference type="InterPro" id="IPR045154">
    <property type="entry name" value="PCF11-like"/>
</dbReference>
<reference evidence="3" key="1">
    <citation type="submission" date="2021-01" db="EMBL/GenBank/DDBJ databases">
        <authorList>
            <person name="Corre E."/>
            <person name="Pelletier E."/>
            <person name="Niang G."/>
            <person name="Scheremetjew M."/>
            <person name="Finn R."/>
            <person name="Kale V."/>
            <person name="Holt S."/>
            <person name="Cochrane G."/>
            <person name="Meng A."/>
            <person name="Brown T."/>
            <person name="Cohen L."/>
        </authorList>
    </citation>
    <scope>NUCLEOTIDE SEQUENCE</scope>
    <source>
        <strain evidence="3">RCC1130</strain>
    </source>
</reference>
<dbReference type="SUPFAM" id="SSF48464">
    <property type="entry name" value="ENTH/VHS domain"/>
    <property type="match status" value="1"/>
</dbReference>
<feature type="region of interest" description="Disordered" evidence="1">
    <location>
        <begin position="133"/>
        <end position="212"/>
    </location>
</feature>
<organism evidence="3">
    <name type="scientific">Calcidiscus leptoporus</name>
    <dbReference type="NCBI Taxonomy" id="127549"/>
    <lineage>
        <taxon>Eukaryota</taxon>
        <taxon>Haptista</taxon>
        <taxon>Haptophyta</taxon>
        <taxon>Prymnesiophyceae</taxon>
        <taxon>Coccolithales</taxon>
        <taxon>Calcidiscaceae</taxon>
        <taxon>Calcidiscus</taxon>
    </lineage>
</organism>
<feature type="domain" description="CID" evidence="2">
    <location>
        <begin position="5"/>
        <end position="133"/>
    </location>
</feature>
<feature type="region of interest" description="Disordered" evidence="1">
    <location>
        <begin position="366"/>
        <end position="388"/>
    </location>
</feature>
<dbReference type="GO" id="GO:0005849">
    <property type="term" value="C:mRNA cleavage factor complex"/>
    <property type="evidence" value="ECO:0007669"/>
    <property type="project" value="TreeGrafter"/>
</dbReference>
<dbReference type="Pfam" id="PF04818">
    <property type="entry name" value="CID"/>
    <property type="match status" value="1"/>
</dbReference>
<dbReference type="EMBL" id="HBER01044955">
    <property type="protein sequence ID" value="CAD8547303.1"/>
    <property type="molecule type" value="Transcribed_RNA"/>
</dbReference>
<evidence type="ECO:0000259" key="2">
    <source>
        <dbReference type="PROSITE" id="PS51391"/>
    </source>
</evidence>
<sequence>MSSAEAEDAAASYASELNDLTINSKPIINSLTMIAEELLPHCPTIVRVIESKISSAATDKKLPVIYLLDSICKNVGGEYVKQFGQNLPSVMGAAHSECGPKVRLSLQNLVKTWKDVFPPPIVEQVTARMPAAPVRGPTLLGREAPAGATKMPPPQQPHPPPPVFHSGQSVVAPPGPRANPHADDVGMPPSSASGRKRHRADSSRKEKGRVQGLQGCVVQPSPTEMRQELESTISRLRPLMQSALPVDNQTLLAVSRAMSVCQALIDQSMPGGAEQAALYTLMQELRNMQQHLASGAAAGAQGMPTMLLRTVPASAVPTAAIRTTVGTVAPVNASDLFAKLTEAGFLQGSASASPCCQTQSVQQMQSSQTGAGRGVAGIPAAQPSHTRMGAGAAGIPAPQIGAPWAQGAAAQCLHRLYFGRKLQCTTCARRFEDGQQEELRMHMDDHFKRKQKGKSSALASRRWLLPLSEWASADGGRPDESTVFDALQPIKAGDVSASAEVPMVRAPSDTARVECLLCGEEVKIIWDAKADEWMLRDAKYEQDGSIVHASCAA</sequence>
<dbReference type="GO" id="GO:0005737">
    <property type="term" value="C:cytoplasm"/>
    <property type="evidence" value="ECO:0007669"/>
    <property type="project" value="TreeGrafter"/>
</dbReference>
<evidence type="ECO:0000313" key="3">
    <source>
        <dbReference type="EMBL" id="CAD8547303.1"/>
    </source>
</evidence>
<dbReference type="GO" id="GO:0031124">
    <property type="term" value="P:mRNA 3'-end processing"/>
    <property type="evidence" value="ECO:0007669"/>
    <property type="project" value="InterPro"/>
</dbReference>
<dbReference type="GO" id="GO:0006369">
    <property type="term" value="P:termination of RNA polymerase II transcription"/>
    <property type="evidence" value="ECO:0007669"/>
    <property type="project" value="InterPro"/>
</dbReference>
<dbReference type="InterPro" id="IPR008942">
    <property type="entry name" value="ENTH_VHS"/>
</dbReference>
<dbReference type="GO" id="GO:0000993">
    <property type="term" value="F:RNA polymerase II complex binding"/>
    <property type="evidence" value="ECO:0007669"/>
    <property type="project" value="InterPro"/>
</dbReference>
<dbReference type="CDD" id="cd16982">
    <property type="entry name" value="CID_Pcf11"/>
    <property type="match status" value="1"/>
</dbReference>
<feature type="compositionally biased region" description="Pro residues" evidence="1">
    <location>
        <begin position="151"/>
        <end position="163"/>
    </location>
</feature>
<dbReference type="InterPro" id="IPR047415">
    <property type="entry name" value="Pcf11_CID"/>
</dbReference>
<feature type="compositionally biased region" description="Basic and acidic residues" evidence="1">
    <location>
        <begin position="200"/>
        <end position="209"/>
    </location>
</feature>
<dbReference type="AlphaFoldDB" id="A0A7S0JC65"/>
<protein>
    <recommendedName>
        <fullName evidence="2">CID domain-containing protein</fullName>
    </recommendedName>
</protein>
<dbReference type="PANTHER" id="PTHR15921:SF3">
    <property type="entry name" value="PRE-MRNA CLEAVAGE COMPLEX 2 PROTEIN PCF11"/>
    <property type="match status" value="1"/>
</dbReference>